<accession>A0A401ZNE2</accession>
<evidence type="ECO:0000256" key="2">
    <source>
        <dbReference type="ARBA" id="ARBA00023008"/>
    </source>
</evidence>
<reference evidence="5" key="1">
    <citation type="submission" date="2018-12" db="EMBL/GenBank/DDBJ databases">
        <title>Tengunoibacter tsumagoiensis gen. nov., sp. nov., Dictyobacter kobayashii sp. nov., D. alpinus sp. nov., and D. joshuensis sp. nov. and description of Dictyobacteraceae fam. nov. within the order Ktedonobacterales isolated from Tengu-no-mugimeshi.</title>
        <authorList>
            <person name="Wang C.M."/>
            <person name="Zheng Y."/>
            <person name="Sakai Y."/>
            <person name="Toyoda A."/>
            <person name="Minakuchi Y."/>
            <person name="Abe K."/>
            <person name="Yokota A."/>
            <person name="Yabe S."/>
        </authorList>
    </citation>
    <scope>NUCLEOTIDE SEQUENCE [LARGE SCALE GENOMIC DNA]</scope>
    <source>
        <strain evidence="5">S-27</strain>
    </source>
</reference>
<dbReference type="InterPro" id="IPR000923">
    <property type="entry name" value="BlueCu_1"/>
</dbReference>
<dbReference type="Pfam" id="PF00127">
    <property type="entry name" value="Copper-bind"/>
    <property type="match status" value="1"/>
</dbReference>
<dbReference type="SUPFAM" id="SSF49503">
    <property type="entry name" value="Cupredoxins"/>
    <property type="match status" value="1"/>
</dbReference>
<dbReference type="Proteomes" id="UP000287224">
    <property type="component" value="Unassembled WGS sequence"/>
</dbReference>
<dbReference type="GO" id="GO:0005507">
    <property type="term" value="F:copper ion binding"/>
    <property type="evidence" value="ECO:0007669"/>
    <property type="project" value="InterPro"/>
</dbReference>
<name>A0A401ZNE2_9CHLR</name>
<feature type="domain" description="Blue (type 1) copper" evidence="3">
    <location>
        <begin position="4"/>
        <end position="89"/>
    </location>
</feature>
<dbReference type="InterPro" id="IPR008972">
    <property type="entry name" value="Cupredoxin"/>
</dbReference>
<dbReference type="GO" id="GO:0009055">
    <property type="term" value="F:electron transfer activity"/>
    <property type="evidence" value="ECO:0007669"/>
    <property type="project" value="InterPro"/>
</dbReference>
<sequence length="90" mass="9686">MNETNFAQKSISIQKGDSVTLVNDSPAIHVIENGSWVDGMQVPKDEAGAPQVHVSVDGNISQIIGPFNTAGTFHLYCTVHPDMNLTVNVH</sequence>
<keyword evidence="2" id="KW-0186">Copper</keyword>
<evidence type="ECO:0000313" key="4">
    <source>
        <dbReference type="EMBL" id="GCE08379.1"/>
    </source>
</evidence>
<dbReference type="EMBL" id="BIFQ01000002">
    <property type="protein sequence ID" value="GCE08379.1"/>
    <property type="molecule type" value="Genomic_DNA"/>
</dbReference>
<keyword evidence="1" id="KW-0479">Metal-binding</keyword>
<dbReference type="AlphaFoldDB" id="A0A401ZNE2"/>
<proteinExistence type="predicted"/>
<keyword evidence="5" id="KW-1185">Reference proteome</keyword>
<dbReference type="Gene3D" id="2.60.40.420">
    <property type="entry name" value="Cupredoxins - blue copper proteins"/>
    <property type="match status" value="1"/>
</dbReference>
<protein>
    <recommendedName>
        <fullName evidence="3">Blue (type 1) copper domain-containing protein</fullName>
    </recommendedName>
</protein>
<organism evidence="4 5">
    <name type="scientific">Dictyobacter aurantiacus</name>
    <dbReference type="NCBI Taxonomy" id="1936993"/>
    <lineage>
        <taxon>Bacteria</taxon>
        <taxon>Bacillati</taxon>
        <taxon>Chloroflexota</taxon>
        <taxon>Ktedonobacteria</taxon>
        <taxon>Ktedonobacterales</taxon>
        <taxon>Dictyobacteraceae</taxon>
        <taxon>Dictyobacter</taxon>
    </lineage>
</organism>
<gene>
    <name evidence="4" type="ORF">KDAU_57080</name>
</gene>
<evidence type="ECO:0000313" key="5">
    <source>
        <dbReference type="Proteomes" id="UP000287224"/>
    </source>
</evidence>
<evidence type="ECO:0000256" key="1">
    <source>
        <dbReference type="ARBA" id="ARBA00022723"/>
    </source>
</evidence>
<evidence type="ECO:0000259" key="3">
    <source>
        <dbReference type="Pfam" id="PF00127"/>
    </source>
</evidence>
<comment type="caution">
    <text evidence="4">The sequence shown here is derived from an EMBL/GenBank/DDBJ whole genome shotgun (WGS) entry which is preliminary data.</text>
</comment>